<organism evidence="2 3">
    <name type="scientific">Paenibacillus terrae (strain HPL-003)</name>
    <dbReference type="NCBI Taxonomy" id="985665"/>
    <lineage>
        <taxon>Bacteria</taxon>
        <taxon>Bacillati</taxon>
        <taxon>Bacillota</taxon>
        <taxon>Bacilli</taxon>
        <taxon>Bacillales</taxon>
        <taxon>Paenibacillaceae</taxon>
        <taxon>Paenibacillus</taxon>
    </lineage>
</organism>
<dbReference type="Pfam" id="PF02498">
    <property type="entry name" value="Bro-N"/>
    <property type="match status" value="1"/>
</dbReference>
<proteinExistence type="predicted"/>
<evidence type="ECO:0000313" key="3">
    <source>
        <dbReference type="Proteomes" id="UP000005876"/>
    </source>
</evidence>
<dbReference type="HOGENOM" id="CLU_046670_12_0_9"/>
<dbReference type="KEGG" id="pta:HPL003_17645"/>
<dbReference type="RefSeq" id="WP_014280983.1">
    <property type="nucleotide sequence ID" value="NC_016641.1"/>
</dbReference>
<name>G7W0U6_PAETH</name>
<dbReference type="SMART" id="SM01040">
    <property type="entry name" value="Bro-N"/>
    <property type="match status" value="1"/>
</dbReference>
<dbReference type="OrthoDB" id="9812611at2"/>
<dbReference type="eggNOG" id="COG3617">
    <property type="taxonomic scope" value="Bacteria"/>
</dbReference>
<protein>
    <submittedName>
        <fullName evidence="2">Anti-repressor</fullName>
    </submittedName>
</protein>
<dbReference type="AlphaFoldDB" id="G7W0U6"/>
<reference evidence="3" key="1">
    <citation type="submission" date="2011-11" db="EMBL/GenBank/DDBJ databases">
        <title>Complete sequence of Paenibacillus terrae HPL-003.</title>
        <authorList>
            <person name="Shin S.H."/>
            <person name="Kim S."/>
            <person name="Kim J.Y."/>
        </authorList>
    </citation>
    <scope>NUCLEOTIDE SEQUENCE [LARGE SCALE GENOMIC DNA]</scope>
    <source>
        <strain evidence="3">HPL-003</strain>
    </source>
</reference>
<dbReference type="InterPro" id="IPR003497">
    <property type="entry name" value="BRO_N_domain"/>
</dbReference>
<gene>
    <name evidence="2" type="ordered locus">HPL003_17645</name>
</gene>
<dbReference type="EMBL" id="CP003107">
    <property type="protein sequence ID" value="AET60273.1"/>
    <property type="molecule type" value="Genomic_DNA"/>
</dbReference>
<accession>G7W0U6</accession>
<evidence type="ECO:0000313" key="2">
    <source>
        <dbReference type="EMBL" id="AET60273.1"/>
    </source>
</evidence>
<reference evidence="2 3" key="3">
    <citation type="journal article" date="2012" name="J. Bacteriol.">
        <title>Genome Sequence of Paenibacillus terrae HPL-003, a Xylanase-Producing Bacterium Isolated from Soil Found in Forest Residue.</title>
        <authorList>
            <person name="Shin S.H."/>
            <person name="Kim S."/>
            <person name="Kim J.Y."/>
            <person name="Song H.Y."/>
            <person name="Cho S.J."/>
            <person name="Kim D.R."/>
            <person name="Lee K.I."/>
            <person name="Lim H.K."/>
            <person name="Park N.J."/>
            <person name="Hwang I.T."/>
            <person name="Yang K.S."/>
        </authorList>
    </citation>
    <scope>NUCLEOTIDE SEQUENCE [LARGE SCALE GENOMIC DNA]</scope>
    <source>
        <strain evidence="2 3">HPL-003</strain>
    </source>
</reference>
<evidence type="ECO:0000259" key="1">
    <source>
        <dbReference type="PROSITE" id="PS51750"/>
    </source>
</evidence>
<dbReference type="STRING" id="985665.HPL003_17645"/>
<feature type="domain" description="Bro-N" evidence="1">
    <location>
        <begin position="14"/>
        <end position="121"/>
    </location>
</feature>
<dbReference type="PROSITE" id="PS51750">
    <property type="entry name" value="BRO_N"/>
    <property type="match status" value="1"/>
</dbReference>
<dbReference type="Proteomes" id="UP000005876">
    <property type="component" value="Chromosome"/>
</dbReference>
<reference key="2">
    <citation type="submission" date="2011-11" db="EMBL/GenBank/DDBJ databases">
        <authorList>
            <person name="Shin S.H."/>
            <person name="Kim S."/>
            <person name="Kim J.Y."/>
        </authorList>
    </citation>
    <scope>NUCLEOTIDE SEQUENCE</scope>
    <source>
        <strain>HPL-003</strain>
    </source>
</reference>
<sequence length="136" mass="15512">MNNGLVIFENQHEVTILTREDVGIDFKGDFLISAKDIATILEYQGEKATNNVLKFCKESHIYRMKNSDILNRNVRKMNNAGEAFITSFALNRVLGQSGQPKAETFQDWLYEDILPSIQKHGIYATEDVMDKILGRV</sequence>